<evidence type="ECO:0000256" key="2">
    <source>
        <dbReference type="ARBA" id="ARBA00022801"/>
    </source>
</evidence>
<dbReference type="CDD" id="cd00586">
    <property type="entry name" value="4HBT"/>
    <property type="match status" value="1"/>
</dbReference>
<dbReference type="GO" id="GO:0047617">
    <property type="term" value="F:fatty acyl-CoA hydrolase activity"/>
    <property type="evidence" value="ECO:0007669"/>
    <property type="project" value="TreeGrafter"/>
</dbReference>
<name>A0A1I6L7K9_9EURY</name>
<gene>
    <name evidence="3" type="ORF">SAMN05216559_2174</name>
</gene>
<dbReference type="PANTHER" id="PTHR31793">
    <property type="entry name" value="4-HYDROXYBENZOYL-COA THIOESTERASE FAMILY MEMBER"/>
    <property type="match status" value="1"/>
</dbReference>
<dbReference type="SUPFAM" id="SSF54637">
    <property type="entry name" value="Thioesterase/thiol ester dehydrase-isomerase"/>
    <property type="match status" value="1"/>
</dbReference>
<comment type="similarity">
    <text evidence="1">Belongs to the 4-hydroxybenzoyl-CoA thioesterase family.</text>
</comment>
<evidence type="ECO:0000256" key="1">
    <source>
        <dbReference type="ARBA" id="ARBA00005953"/>
    </source>
</evidence>
<dbReference type="Pfam" id="PF13279">
    <property type="entry name" value="4HBT_2"/>
    <property type="match status" value="1"/>
</dbReference>
<dbReference type="EMBL" id="FOZK01000002">
    <property type="protein sequence ID" value="SFR99230.1"/>
    <property type="molecule type" value="Genomic_DNA"/>
</dbReference>
<evidence type="ECO:0000313" key="3">
    <source>
        <dbReference type="EMBL" id="SFR99230.1"/>
    </source>
</evidence>
<reference evidence="3 4" key="1">
    <citation type="submission" date="2016-10" db="EMBL/GenBank/DDBJ databases">
        <authorList>
            <person name="de Groot N.N."/>
        </authorList>
    </citation>
    <scope>NUCLEOTIDE SEQUENCE [LARGE SCALE GENOMIC DNA]</scope>
    <source>
        <strain evidence="3 4">CGMCC 1.10457</strain>
    </source>
</reference>
<keyword evidence="2 3" id="KW-0378">Hydrolase</keyword>
<dbReference type="AlphaFoldDB" id="A0A1I6L7K9"/>
<proteinExistence type="inferred from homology"/>
<sequence>MSSEDPAFEFETTVAVRYSDVDTYGHVNNATYATYLEEARIDYLEEVLGDEARSLAAESAEGDGGGAAVGVVVASLDIQYRHSVGLVDSVSVGVRVPRLGDASFPIEYEIRSDGDVAAEGTTTMVAYDREAGKSRPLPDSWRERIASFEGL</sequence>
<dbReference type="Proteomes" id="UP000199062">
    <property type="component" value="Unassembled WGS sequence"/>
</dbReference>
<dbReference type="STRING" id="767519.SAMN05216559_2174"/>
<organism evidence="3 4">
    <name type="scientific">Halomicrobium zhouii</name>
    <dbReference type="NCBI Taxonomy" id="767519"/>
    <lineage>
        <taxon>Archaea</taxon>
        <taxon>Methanobacteriati</taxon>
        <taxon>Methanobacteriota</taxon>
        <taxon>Stenosarchaea group</taxon>
        <taxon>Halobacteria</taxon>
        <taxon>Halobacteriales</taxon>
        <taxon>Haloarculaceae</taxon>
        <taxon>Halomicrobium</taxon>
    </lineage>
</organism>
<dbReference type="OrthoDB" id="56956at2157"/>
<dbReference type="PANTHER" id="PTHR31793:SF27">
    <property type="entry name" value="NOVEL THIOESTERASE SUPERFAMILY DOMAIN AND SAPOSIN A-TYPE DOMAIN CONTAINING PROTEIN (0610012H03RIK)"/>
    <property type="match status" value="1"/>
</dbReference>
<dbReference type="InterPro" id="IPR029069">
    <property type="entry name" value="HotDog_dom_sf"/>
</dbReference>
<keyword evidence="4" id="KW-1185">Reference proteome</keyword>
<accession>A0A1I6L7K9</accession>
<evidence type="ECO:0000313" key="4">
    <source>
        <dbReference type="Proteomes" id="UP000199062"/>
    </source>
</evidence>
<protein>
    <submittedName>
        <fullName evidence="3">Acyl-CoA thioester hydrolase</fullName>
    </submittedName>
</protein>
<dbReference type="InterPro" id="IPR050563">
    <property type="entry name" value="4-hydroxybenzoyl-CoA_TE"/>
</dbReference>
<dbReference type="Gene3D" id="3.10.129.10">
    <property type="entry name" value="Hotdog Thioesterase"/>
    <property type="match status" value="1"/>
</dbReference>
<dbReference type="RefSeq" id="WP_089816558.1">
    <property type="nucleotide sequence ID" value="NZ_FOZK01000002.1"/>
</dbReference>